<sequence length="59" mass="7104">MTPKWREVGVSDFLDILLTKLLAWAEKRKYQNFLVSIRMVLWALSTAFVSYLVYKRIYM</sequence>
<keyword evidence="3" id="KW-1185">Reference proteome</keyword>
<evidence type="ECO:0000256" key="1">
    <source>
        <dbReference type="SAM" id="Phobius"/>
    </source>
</evidence>
<organism evidence="2 3">
    <name type="scientific">Mesorhizobium waimense</name>
    <dbReference type="NCBI Taxonomy" id="1300307"/>
    <lineage>
        <taxon>Bacteria</taxon>
        <taxon>Pseudomonadati</taxon>
        <taxon>Pseudomonadota</taxon>
        <taxon>Alphaproteobacteria</taxon>
        <taxon>Hyphomicrobiales</taxon>
        <taxon>Phyllobacteriaceae</taxon>
        <taxon>Mesorhizobium</taxon>
    </lineage>
</organism>
<gene>
    <name evidence="2" type="ORF">D3227_18245</name>
</gene>
<proteinExistence type="predicted"/>
<evidence type="ECO:0000313" key="3">
    <source>
        <dbReference type="Proteomes" id="UP000272706"/>
    </source>
</evidence>
<comment type="caution">
    <text evidence="2">The sequence shown here is derived from an EMBL/GenBank/DDBJ whole genome shotgun (WGS) entry which is preliminary data.</text>
</comment>
<keyword evidence="1" id="KW-0812">Transmembrane</keyword>
<evidence type="ECO:0000313" key="2">
    <source>
        <dbReference type="EMBL" id="RJT37566.1"/>
    </source>
</evidence>
<name>A0A3A5KNQ5_9HYPH</name>
<feature type="transmembrane region" description="Helical" evidence="1">
    <location>
        <begin position="33"/>
        <end position="54"/>
    </location>
</feature>
<protein>
    <submittedName>
        <fullName evidence="2">Uncharacterized protein</fullName>
    </submittedName>
</protein>
<dbReference type="EMBL" id="QZWZ01000013">
    <property type="protein sequence ID" value="RJT37566.1"/>
    <property type="molecule type" value="Genomic_DNA"/>
</dbReference>
<keyword evidence="1" id="KW-0472">Membrane</keyword>
<reference evidence="2 3" key="1">
    <citation type="submission" date="2018-09" db="EMBL/GenBank/DDBJ databases">
        <title>Mesorhizobium carmichaelinearum sp. nov. isolated from Carmichaelinea spp. root nodules in New Zealand.</title>
        <authorList>
            <person name="De Meyer S.E."/>
        </authorList>
    </citation>
    <scope>NUCLEOTIDE SEQUENCE [LARGE SCALE GENOMIC DNA]</scope>
    <source>
        <strain evidence="2 3">ICMP19557</strain>
    </source>
</reference>
<keyword evidence="1" id="KW-1133">Transmembrane helix</keyword>
<accession>A0A3A5KNQ5</accession>
<dbReference type="Proteomes" id="UP000272706">
    <property type="component" value="Unassembled WGS sequence"/>
</dbReference>
<dbReference type="AlphaFoldDB" id="A0A3A5KNQ5"/>